<name>A0AA39NZX2_9AGAR</name>
<dbReference type="EMBL" id="JAUEPU010000160">
    <property type="protein sequence ID" value="KAK0474992.1"/>
    <property type="molecule type" value="Genomic_DNA"/>
</dbReference>
<dbReference type="AlphaFoldDB" id="A0AA39NZX2"/>
<feature type="non-terminal residue" evidence="1">
    <location>
        <position position="1"/>
    </location>
</feature>
<organism evidence="1 2">
    <name type="scientific">Armillaria luteobubalina</name>
    <dbReference type="NCBI Taxonomy" id="153913"/>
    <lineage>
        <taxon>Eukaryota</taxon>
        <taxon>Fungi</taxon>
        <taxon>Dikarya</taxon>
        <taxon>Basidiomycota</taxon>
        <taxon>Agaricomycotina</taxon>
        <taxon>Agaricomycetes</taxon>
        <taxon>Agaricomycetidae</taxon>
        <taxon>Agaricales</taxon>
        <taxon>Marasmiineae</taxon>
        <taxon>Physalacriaceae</taxon>
        <taxon>Armillaria</taxon>
    </lineage>
</organism>
<feature type="non-terminal residue" evidence="1">
    <location>
        <position position="170"/>
    </location>
</feature>
<gene>
    <name evidence="1" type="ORF">EDD18DRAFT_1020369</name>
</gene>
<dbReference type="Gene3D" id="3.40.50.1460">
    <property type="match status" value="1"/>
</dbReference>
<protein>
    <submittedName>
        <fullName evidence="1">Uncharacterized protein</fullName>
    </submittedName>
</protein>
<keyword evidence="2" id="KW-1185">Reference proteome</keyword>
<comment type="caution">
    <text evidence="1">The sequence shown here is derived from an EMBL/GenBank/DDBJ whole genome shotgun (WGS) entry which is preliminary data.</text>
</comment>
<dbReference type="Proteomes" id="UP001175228">
    <property type="component" value="Unassembled WGS sequence"/>
</dbReference>
<reference evidence="1" key="1">
    <citation type="submission" date="2023-06" db="EMBL/GenBank/DDBJ databases">
        <authorList>
            <consortium name="Lawrence Berkeley National Laboratory"/>
            <person name="Ahrendt S."/>
            <person name="Sahu N."/>
            <person name="Indic B."/>
            <person name="Wong-Bajracharya J."/>
            <person name="Merenyi Z."/>
            <person name="Ke H.-M."/>
            <person name="Monk M."/>
            <person name="Kocsube S."/>
            <person name="Drula E."/>
            <person name="Lipzen A."/>
            <person name="Balint B."/>
            <person name="Henrissat B."/>
            <person name="Andreopoulos B."/>
            <person name="Martin F.M."/>
            <person name="Harder C.B."/>
            <person name="Rigling D."/>
            <person name="Ford K.L."/>
            <person name="Foster G.D."/>
            <person name="Pangilinan J."/>
            <person name="Papanicolaou A."/>
            <person name="Barry K."/>
            <person name="LaButti K."/>
            <person name="Viragh M."/>
            <person name="Koriabine M."/>
            <person name="Yan M."/>
            <person name="Riley R."/>
            <person name="Champramary S."/>
            <person name="Plett K.L."/>
            <person name="Tsai I.J."/>
            <person name="Slot J."/>
            <person name="Sipos G."/>
            <person name="Plett J."/>
            <person name="Nagy L.G."/>
            <person name="Grigoriev I.V."/>
        </authorList>
    </citation>
    <scope>NUCLEOTIDE SEQUENCE</scope>
    <source>
        <strain evidence="1">HWK02</strain>
    </source>
</reference>
<accession>A0AA39NZX2</accession>
<evidence type="ECO:0000313" key="1">
    <source>
        <dbReference type="EMBL" id="KAK0474992.1"/>
    </source>
</evidence>
<evidence type="ECO:0000313" key="2">
    <source>
        <dbReference type="Proteomes" id="UP001175228"/>
    </source>
</evidence>
<sequence length="170" mass="18915">SSRFWAVLIGIDGYESLLRGCVLDVLLMKKCLIEVLSVPKENIQCLLGPLEGDHLPDTTLIPTRKNIIEMICGLIHNSNILKDDIIVIYFARLACRFDCPGKYQHGGIPEGFTSLIECLVPIDTQIQTRPRDCNPSLLISGSLPISDREINSILTKLCHEKGHCITFIAD</sequence>
<proteinExistence type="predicted"/>